<dbReference type="Proteomes" id="UP000317650">
    <property type="component" value="Chromosome 6"/>
</dbReference>
<comment type="caution">
    <text evidence="1">The sequence shown here is derived from an EMBL/GenBank/DDBJ whole genome shotgun (WGS) entry which is preliminary data.</text>
</comment>
<reference evidence="1 2" key="1">
    <citation type="journal article" date="2019" name="Nat. Plants">
        <title>Genome sequencing of Musa balbisiana reveals subgenome evolution and function divergence in polyploid bananas.</title>
        <authorList>
            <person name="Yao X."/>
        </authorList>
    </citation>
    <scope>NUCLEOTIDE SEQUENCE [LARGE SCALE GENOMIC DNA]</scope>
    <source>
        <strain evidence="2">cv. DH-PKW</strain>
        <tissue evidence="1">Leaves</tissue>
    </source>
</reference>
<protein>
    <submittedName>
        <fullName evidence="1">Uncharacterized protein</fullName>
    </submittedName>
</protein>
<gene>
    <name evidence="1" type="ORF">C4D60_Mb06t16190</name>
</gene>
<evidence type="ECO:0000313" key="2">
    <source>
        <dbReference type="Proteomes" id="UP000317650"/>
    </source>
</evidence>
<dbReference type="EMBL" id="PYDT01000009">
    <property type="protein sequence ID" value="THU50069.1"/>
    <property type="molecule type" value="Genomic_DNA"/>
</dbReference>
<evidence type="ECO:0000313" key="1">
    <source>
        <dbReference type="EMBL" id="THU50069.1"/>
    </source>
</evidence>
<dbReference type="AlphaFoldDB" id="A0A4S8IP44"/>
<name>A0A4S8IP44_MUSBA</name>
<proteinExistence type="predicted"/>
<accession>A0A4S8IP44</accession>
<organism evidence="1 2">
    <name type="scientific">Musa balbisiana</name>
    <name type="common">Banana</name>
    <dbReference type="NCBI Taxonomy" id="52838"/>
    <lineage>
        <taxon>Eukaryota</taxon>
        <taxon>Viridiplantae</taxon>
        <taxon>Streptophyta</taxon>
        <taxon>Embryophyta</taxon>
        <taxon>Tracheophyta</taxon>
        <taxon>Spermatophyta</taxon>
        <taxon>Magnoliopsida</taxon>
        <taxon>Liliopsida</taxon>
        <taxon>Zingiberales</taxon>
        <taxon>Musaceae</taxon>
        <taxon>Musa</taxon>
    </lineage>
</organism>
<keyword evidence="2" id="KW-1185">Reference proteome</keyword>
<sequence>MEENIKDFHVLYQYLRQQFSVVHLGNVLMDFDPHHVNITVCSYLLFAAFLRFQLTVHAVCANFYLSFVLDDELCFSEF</sequence>